<evidence type="ECO:0000256" key="6">
    <source>
        <dbReference type="ARBA" id="ARBA00022728"/>
    </source>
</evidence>
<dbReference type="GO" id="GO:0005689">
    <property type="term" value="C:U12-type spliceosomal complex"/>
    <property type="evidence" value="ECO:0007669"/>
    <property type="project" value="UniProtKB-ARBA"/>
</dbReference>
<reference evidence="13" key="1">
    <citation type="submission" date="2022-05" db="EMBL/GenBank/DDBJ databases">
        <title>The Musa troglodytarum L. genome provides insights into the mechanism of non-climacteric behaviour and enrichment of carotenoids.</title>
        <authorList>
            <person name="Wang J."/>
        </authorList>
    </citation>
    <scope>NUCLEOTIDE SEQUENCE</scope>
    <source>
        <tissue evidence="13">Leaf</tissue>
    </source>
</reference>
<evidence type="ECO:0000256" key="7">
    <source>
        <dbReference type="ARBA" id="ARBA00023187"/>
    </source>
</evidence>
<keyword evidence="7 10" id="KW-0508">mRNA splicing</keyword>
<feature type="domain" description="Sm" evidence="12">
    <location>
        <begin position="34"/>
        <end position="114"/>
    </location>
</feature>
<dbReference type="FunFam" id="2.30.30.100:FF:000069">
    <property type="entry name" value="Small nuclear ribonucleoprotein Sm D2"/>
    <property type="match status" value="1"/>
</dbReference>
<dbReference type="InterPro" id="IPR001163">
    <property type="entry name" value="Sm_dom_euk/arc"/>
</dbReference>
<evidence type="ECO:0000256" key="2">
    <source>
        <dbReference type="ARBA" id="ARBA00004514"/>
    </source>
</evidence>
<evidence type="ECO:0000256" key="3">
    <source>
        <dbReference type="ARBA" id="ARBA00008146"/>
    </source>
</evidence>
<dbReference type="CDD" id="cd01720">
    <property type="entry name" value="Sm_D2"/>
    <property type="match status" value="1"/>
</dbReference>
<keyword evidence="6" id="KW-0747">Spliceosome</keyword>
<evidence type="ECO:0000256" key="9">
    <source>
        <dbReference type="ARBA" id="ARBA00023274"/>
    </source>
</evidence>
<dbReference type="Proteomes" id="UP001055439">
    <property type="component" value="Chromosome 10"/>
</dbReference>
<evidence type="ECO:0000256" key="11">
    <source>
        <dbReference type="SAM" id="MobiDB-lite"/>
    </source>
</evidence>
<name>A0A9E7EKV8_9LILI</name>
<dbReference type="SMART" id="SM00651">
    <property type="entry name" value="Sm"/>
    <property type="match status" value="1"/>
</dbReference>
<evidence type="ECO:0000313" key="13">
    <source>
        <dbReference type="EMBL" id="URD77997.1"/>
    </source>
</evidence>
<evidence type="ECO:0000256" key="8">
    <source>
        <dbReference type="ARBA" id="ARBA00023242"/>
    </source>
</evidence>
<feature type="compositionally biased region" description="Basic and acidic residues" evidence="11">
    <location>
        <begin position="1"/>
        <end position="17"/>
    </location>
</feature>
<keyword evidence="14" id="KW-1185">Reference proteome</keyword>
<evidence type="ECO:0000256" key="5">
    <source>
        <dbReference type="ARBA" id="ARBA00022664"/>
    </source>
</evidence>
<dbReference type="AlphaFoldDB" id="A0A9E7EKV8"/>
<evidence type="ECO:0000256" key="1">
    <source>
        <dbReference type="ARBA" id="ARBA00004123"/>
    </source>
</evidence>
<comment type="subcellular location">
    <subcellularLocation>
        <location evidence="2">Cytoplasm</location>
        <location evidence="2">Cytosol</location>
    </subcellularLocation>
    <subcellularLocation>
        <location evidence="1 10">Nucleus</location>
    </subcellularLocation>
</comment>
<dbReference type="EMBL" id="CP097503">
    <property type="protein sequence ID" value="URD77997.1"/>
    <property type="molecule type" value="Genomic_DNA"/>
</dbReference>
<evidence type="ECO:0000256" key="4">
    <source>
        <dbReference type="ARBA" id="ARBA00022490"/>
    </source>
</evidence>
<feature type="region of interest" description="Disordered" evidence="11">
    <location>
        <begin position="1"/>
        <end position="22"/>
    </location>
</feature>
<dbReference type="GO" id="GO:0000398">
    <property type="term" value="P:mRNA splicing, via spliceosome"/>
    <property type="evidence" value="ECO:0007669"/>
    <property type="project" value="UniProtKB-ARBA"/>
</dbReference>
<evidence type="ECO:0000313" key="14">
    <source>
        <dbReference type="Proteomes" id="UP001055439"/>
    </source>
</evidence>
<protein>
    <recommendedName>
        <fullName evidence="10">Small nuclear ribonucleoprotein Sm D2</fullName>
        <shortName evidence="10">Sm-D2</shortName>
    </recommendedName>
    <alternativeName>
        <fullName evidence="10">snRNP core protein D2</fullName>
    </alternativeName>
</protein>
<gene>
    <name evidence="13" type="ORF">MUK42_18704</name>
</gene>
<evidence type="ECO:0000256" key="10">
    <source>
        <dbReference type="RuleBase" id="RU365051"/>
    </source>
</evidence>
<keyword evidence="8 10" id="KW-0539">Nucleus</keyword>
<dbReference type="PANTHER" id="PTHR12777">
    <property type="entry name" value="SMALL NUCLEAR RIBONUCLEOPROTEIN SM D2"/>
    <property type="match status" value="1"/>
</dbReference>
<keyword evidence="9 10" id="KW-0687">Ribonucleoprotein</keyword>
<keyword evidence="4" id="KW-0963">Cytoplasm</keyword>
<evidence type="ECO:0000259" key="12">
    <source>
        <dbReference type="SMART" id="SM00651"/>
    </source>
</evidence>
<dbReference type="InterPro" id="IPR010920">
    <property type="entry name" value="LSM_dom_sf"/>
</dbReference>
<dbReference type="GO" id="GO:0005829">
    <property type="term" value="C:cytosol"/>
    <property type="evidence" value="ECO:0007669"/>
    <property type="project" value="UniProtKB-SubCell"/>
</dbReference>
<dbReference type="Gene3D" id="2.30.30.100">
    <property type="match status" value="1"/>
</dbReference>
<dbReference type="Pfam" id="PF01423">
    <property type="entry name" value="LSM"/>
    <property type="match status" value="1"/>
</dbReference>
<dbReference type="OrthoDB" id="437526at2759"/>
<keyword evidence="5 10" id="KW-0507">mRNA processing</keyword>
<dbReference type="SUPFAM" id="SSF50182">
    <property type="entry name" value="Sm-like ribonucleoproteins"/>
    <property type="match status" value="1"/>
</dbReference>
<sequence length="121" mass="13872">MGSFRPMEDDTNAKKEEEEFNTGPLSVLMMSVKNNTQSHINNTSSVGINMNNKKLLGRVRAFDRHCNMVLENVREMWTEIPKTGKGKKKALPVNKDRFISKMFLRGDSVIIVLRNPKFQTD</sequence>
<organism evidence="13 14">
    <name type="scientific">Musa troglodytarum</name>
    <name type="common">fe'i banana</name>
    <dbReference type="NCBI Taxonomy" id="320322"/>
    <lineage>
        <taxon>Eukaryota</taxon>
        <taxon>Viridiplantae</taxon>
        <taxon>Streptophyta</taxon>
        <taxon>Embryophyta</taxon>
        <taxon>Tracheophyta</taxon>
        <taxon>Spermatophyta</taxon>
        <taxon>Magnoliopsida</taxon>
        <taxon>Liliopsida</taxon>
        <taxon>Zingiberales</taxon>
        <taxon>Musaceae</taxon>
        <taxon>Musa</taxon>
    </lineage>
</organism>
<proteinExistence type="inferred from homology"/>
<dbReference type="GO" id="GO:0030532">
    <property type="term" value="C:small nuclear ribonucleoprotein complex"/>
    <property type="evidence" value="ECO:0007669"/>
    <property type="project" value="InterPro"/>
</dbReference>
<dbReference type="InterPro" id="IPR027248">
    <property type="entry name" value="Sm_D2"/>
</dbReference>
<comment type="similarity">
    <text evidence="3 10">Belongs to the snRNP core protein family.</text>
</comment>
<accession>A0A9E7EKV8</accession>